<proteinExistence type="predicted"/>
<sequence length="39" mass="4450">IAHQSISKFQNLNINELLLGRKTLACMLMITDGQYEQDV</sequence>
<comment type="caution">
    <text evidence="1">The sequence shown here is derived from an EMBL/GenBank/DDBJ whole genome shotgun (WGS) entry which is preliminary data.</text>
</comment>
<name>A0A820LGQ3_9BILA</name>
<feature type="non-terminal residue" evidence="1">
    <location>
        <position position="1"/>
    </location>
</feature>
<evidence type="ECO:0000313" key="2">
    <source>
        <dbReference type="Proteomes" id="UP000663823"/>
    </source>
</evidence>
<dbReference type="AlphaFoldDB" id="A0A820LGQ3"/>
<organism evidence="1 2">
    <name type="scientific">Rotaria sordida</name>
    <dbReference type="NCBI Taxonomy" id="392033"/>
    <lineage>
        <taxon>Eukaryota</taxon>
        <taxon>Metazoa</taxon>
        <taxon>Spiralia</taxon>
        <taxon>Gnathifera</taxon>
        <taxon>Rotifera</taxon>
        <taxon>Eurotatoria</taxon>
        <taxon>Bdelloidea</taxon>
        <taxon>Philodinida</taxon>
        <taxon>Philodinidae</taxon>
        <taxon>Rotaria</taxon>
    </lineage>
</organism>
<gene>
    <name evidence="1" type="ORF">OTI717_LOCUS43721</name>
</gene>
<protein>
    <submittedName>
        <fullName evidence="1">Uncharacterized protein</fullName>
    </submittedName>
</protein>
<reference evidence="1" key="1">
    <citation type="submission" date="2021-02" db="EMBL/GenBank/DDBJ databases">
        <authorList>
            <person name="Nowell W R."/>
        </authorList>
    </citation>
    <scope>NUCLEOTIDE SEQUENCE</scope>
</reference>
<dbReference type="EMBL" id="CAJOAX010065612">
    <property type="protein sequence ID" value="CAF4356722.1"/>
    <property type="molecule type" value="Genomic_DNA"/>
</dbReference>
<evidence type="ECO:0000313" key="1">
    <source>
        <dbReference type="EMBL" id="CAF4356722.1"/>
    </source>
</evidence>
<dbReference type="Proteomes" id="UP000663823">
    <property type="component" value="Unassembled WGS sequence"/>
</dbReference>
<accession>A0A820LGQ3</accession>